<dbReference type="GO" id="GO:0048487">
    <property type="term" value="F:beta-tubulin binding"/>
    <property type="evidence" value="ECO:0007669"/>
    <property type="project" value="InterPro"/>
</dbReference>
<dbReference type="InterPro" id="IPR029602">
    <property type="entry name" value="IFT74"/>
</dbReference>
<proteinExistence type="predicted"/>
<evidence type="ECO:0000313" key="2">
    <source>
        <dbReference type="Proteomes" id="UP000887581"/>
    </source>
</evidence>
<dbReference type="Proteomes" id="UP000887581">
    <property type="component" value="Unplaced"/>
</dbReference>
<dbReference type="GO" id="GO:0005929">
    <property type="term" value="C:cilium"/>
    <property type="evidence" value="ECO:0007669"/>
    <property type="project" value="TreeGrafter"/>
</dbReference>
<dbReference type="AlphaFoldDB" id="A0A915Q299"/>
<evidence type="ECO:0000313" key="3">
    <source>
        <dbReference type="WBParaSite" id="sdigi.contig781.g9745.t1"/>
    </source>
</evidence>
<dbReference type="GO" id="GO:0035735">
    <property type="term" value="P:intraciliary transport involved in cilium assembly"/>
    <property type="evidence" value="ECO:0007669"/>
    <property type="project" value="TreeGrafter"/>
</dbReference>
<dbReference type="PANTHER" id="PTHR31432">
    <property type="entry name" value="INTRAFLAGELLAR TRANSPORT PROTEIN 74 HOMOLOG"/>
    <property type="match status" value="1"/>
</dbReference>
<keyword evidence="1" id="KW-0175">Coiled coil</keyword>
<protein>
    <submittedName>
        <fullName evidence="3">Uncharacterized protein</fullName>
    </submittedName>
</protein>
<name>A0A915Q299_9BILA</name>
<organism evidence="2 3">
    <name type="scientific">Setaria digitata</name>
    <dbReference type="NCBI Taxonomy" id="48799"/>
    <lineage>
        <taxon>Eukaryota</taxon>
        <taxon>Metazoa</taxon>
        <taxon>Ecdysozoa</taxon>
        <taxon>Nematoda</taxon>
        <taxon>Chromadorea</taxon>
        <taxon>Rhabditida</taxon>
        <taxon>Spirurina</taxon>
        <taxon>Spiruromorpha</taxon>
        <taxon>Filarioidea</taxon>
        <taxon>Setariidae</taxon>
        <taxon>Setaria</taxon>
    </lineage>
</organism>
<keyword evidence="2" id="KW-1185">Reference proteome</keyword>
<reference evidence="3" key="1">
    <citation type="submission" date="2022-11" db="UniProtKB">
        <authorList>
            <consortium name="WormBaseParasite"/>
        </authorList>
    </citation>
    <scope>IDENTIFICATION</scope>
</reference>
<feature type="coiled-coil region" evidence="1">
    <location>
        <begin position="47"/>
        <end position="109"/>
    </location>
</feature>
<feature type="coiled-coil region" evidence="1">
    <location>
        <begin position="199"/>
        <end position="300"/>
    </location>
</feature>
<dbReference type="WBParaSite" id="sdigi.contig781.g9745.t1">
    <property type="protein sequence ID" value="sdigi.contig781.g9745.t1"/>
    <property type="gene ID" value="sdigi.contig781.g9745"/>
</dbReference>
<dbReference type="PANTHER" id="PTHR31432:SF0">
    <property type="entry name" value="INTRAFLAGELLAR TRANSPORT PROTEIN 74 HOMOLOG"/>
    <property type="match status" value="1"/>
</dbReference>
<dbReference type="GO" id="GO:0030992">
    <property type="term" value="C:intraciliary transport particle B"/>
    <property type="evidence" value="ECO:0007669"/>
    <property type="project" value="InterPro"/>
</dbReference>
<sequence length="345" mass="40394">MQLELHERLAELEAKKLTITNEINAAGTPDEQRERLLQTVVRTTDEINVVQKQLDDVKVQIEQAVEELNEFDTELENAAGEKNEKYRELKLKEMEIDEFLSSYDNLRAEEELKIDKISSEVIRLLELISINYTYCQLISDKDEHIFNAGGAVSTSALNELYVCVQDELLAMEGTEKHLNRENVQIDERINEVVEMMEQFEDIDNLKLQTEQKHQELENRREILNEELPKINSSCQKLMNELEQTKSILEKNDDYKKLKDIQKQWQIAEQKLEELREVAAKRDAETNYEVLKKENKNLEYSMISQKMQFIARVVGDCRLEIRKNVTQALHLQAEYNAVLIESMKPC</sequence>
<accession>A0A915Q299</accession>
<evidence type="ECO:0000256" key="1">
    <source>
        <dbReference type="SAM" id="Coils"/>
    </source>
</evidence>